<evidence type="ECO:0000313" key="2">
    <source>
        <dbReference type="Proteomes" id="UP000028007"/>
    </source>
</evidence>
<dbReference type="Proteomes" id="UP000028007">
    <property type="component" value="Unassembled WGS sequence"/>
</dbReference>
<dbReference type="AlphaFoldDB" id="A0A081PIL0"/>
<sequence>MKDQIPQQYTGGQLDTNALAEFQDSAQAADFYEIAKERLLMVSQWWEVCEVPLSTFTLTDLSGRTLTRPAQIGDYIKINIPGPGTSAGEGYDWVVIEEITEEISEDQKTLSLRARPCANPVNSTDQTAHFFEPSASSTFQVKLRGKVVSAEEHGRNEVPNVHTENTLDNIRNTFVGWTAKLGLSYPQWKSLVKGLVKTA</sequence>
<dbReference type="OrthoDB" id="947646at2"/>
<name>A0A081PIL0_9SPHI</name>
<protein>
    <submittedName>
        <fullName evidence="1">Uncharacterized protein</fullName>
    </submittedName>
</protein>
<comment type="caution">
    <text evidence="1">The sequence shown here is derived from an EMBL/GenBank/DDBJ whole genome shotgun (WGS) entry which is preliminary data.</text>
</comment>
<dbReference type="RefSeq" id="WP_037439490.1">
    <property type="nucleotide sequence ID" value="NZ_JNFF01000034.1"/>
</dbReference>
<dbReference type="eggNOG" id="ENOG5032TG5">
    <property type="taxonomic scope" value="Bacteria"/>
</dbReference>
<reference evidence="1 2" key="1">
    <citation type="journal article" date="1992" name="Int. J. Syst. Bacteriol.">
        <title>Sphingobacterium antarcticus sp. nov. a Psychrotrophic Bacterium from the Soils of Schirmacher Oasis, Antarctica.</title>
        <authorList>
            <person name="Shivaji S."/>
            <person name="Ray M.K."/>
            <person name="Rao N.S."/>
            <person name="Saiserr L."/>
            <person name="Jagannadham M.V."/>
            <person name="Kumar G.S."/>
            <person name="Reddy G."/>
            <person name="Bhargava P.M."/>
        </authorList>
    </citation>
    <scope>NUCLEOTIDE SEQUENCE [LARGE SCALE GENOMIC DNA]</scope>
    <source>
        <strain evidence="1 2">4BY</strain>
    </source>
</reference>
<organism evidence="1 2">
    <name type="scientific">Pedobacter antarcticus 4BY</name>
    <dbReference type="NCBI Taxonomy" id="1358423"/>
    <lineage>
        <taxon>Bacteria</taxon>
        <taxon>Pseudomonadati</taxon>
        <taxon>Bacteroidota</taxon>
        <taxon>Sphingobacteriia</taxon>
        <taxon>Sphingobacteriales</taxon>
        <taxon>Sphingobacteriaceae</taxon>
        <taxon>Pedobacter</taxon>
    </lineage>
</organism>
<dbReference type="EMBL" id="JNFF01000034">
    <property type="protein sequence ID" value="KEQ30533.1"/>
    <property type="molecule type" value="Genomic_DNA"/>
</dbReference>
<evidence type="ECO:0000313" key="1">
    <source>
        <dbReference type="EMBL" id="KEQ30533.1"/>
    </source>
</evidence>
<gene>
    <name evidence="1" type="ORF">N180_12760</name>
</gene>
<accession>A0A081PIL0</accession>
<keyword evidence="2" id="KW-1185">Reference proteome</keyword>
<proteinExistence type="predicted"/>